<name>A0A7S9PY86_9SPHI</name>
<sequence>MERDILLGLLKKYNSNTASLAEKKEIFEWYDSIKGSELSLDDNAVKFIKNDIFQAIQCKLQKSRIAE</sequence>
<dbReference type="KEGG" id="pex:IZT61_18045"/>
<evidence type="ECO:0000313" key="1">
    <source>
        <dbReference type="EMBL" id="QPH38943.1"/>
    </source>
</evidence>
<keyword evidence="2" id="KW-1185">Reference proteome</keyword>
<proteinExistence type="predicted"/>
<gene>
    <name evidence="1" type="ORF">IZT61_18045</name>
</gene>
<dbReference type="AlphaFoldDB" id="A0A7S9PY86"/>
<protein>
    <submittedName>
        <fullName evidence="1">Uncharacterized protein</fullName>
    </submittedName>
</protein>
<dbReference type="Proteomes" id="UP000594759">
    <property type="component" value="Chromosome"/>
</dbReference>
<dbReference type="RefSeq" id="WP_196098418.1">
    <property type="nucleotide sequence ID" value="NZ_CP064939.1"/>
</dbReference>
<accession>A0A7S9PY86</accession>
<evidence type="ECO:0000313" key="2">
    <source>
        <dbReference type="Proteomes" id="UP000594759"/>
    </source>
</evidence>
<organism evidence="1 2">
    <name type="scientific">Pedobacter endophyticus</name>
    <dbReference type="NCBI Taxonomy" id="2789740"/>
    <lineage>
        <taxon>Bacteria</taxon>
        <taxon>Pseudomonadati</taxon>
        <taxon>Bacteroidota</taxon>
        <taxon>Sphingobacteriia</taxon>
        <taxon>Sphingobacteriales</taxon>
        <taxon>Sphingobacteriaceae</taxon>
        <taxon>Pedobacter</taxon>
    </lineage>
</organism>
<dbReference type="EMBL" id="CP064939">
    <property type="protein sequence ID" value="QPH38943.1"/>
    <property type="molecule type" value="Genomic_DNA"/>
</dbReference>
<reference evidence="1 2" key="1">
    <citation type="submission" date="2020-11" db="EMBL/GenBank/DDBJ databases">
        <title>Pedobacter endophytica, an endophytic bacteria isolated form Carex pumila.</title>
        <authorList>
            <person name="Peng Y."/>
            <person name="Jiang L."/>
            <person name="Lee J."/>
        </authorList>
    </citation>
    <scope>NUCLEOTIDE SEQUENCE [LARGE SCALE GENOMIC DNA]</scope>
    <source>
        <strain evidence="1 2">JBR3-12</strain>
    </source>
</reference>